<dbReference type="InterPro" id="IPR012092">
    <property type="entry name" value="DNA_glyclase/AP_lyase_Ogg"/>
</dbReference>
<keyword evidence="3 7" id="KW-0234">DNA repair</keyword>
<dbReference type="RefSeq" id="WP_245603984.1">
    <property type="nucleotide sequence ID" value="NZ_CP011267.1"/>
</dbReference>
<evidence type="ECO:0000256" key="4">
    <source>
        <dbReference type="ARBA" id="ARBA00023239"/>
    </source>
</evidence>
<dbReference type="GO" id="GO:0006284">
    <property type="term" value="P:base-excision repair"/>
    <property type="evidence" value="ECO:0007669"/>
    <property type="project" value="UniProtKB-UniRule"/>
</dbReference>
<gene>
    <name evidence="7" type="primary">ogg</name>
    <name evidence="9" type="ORF">GAH_01177</name>
</gene>
<dbReference type="HOGENOM" id="CLU_104937_0_0_2"/>
<evidence type="ECO:0000256" key="1">
    <source>
        <dbReference type="ARBA" id="ARBA00022763"/>
    </source>
</evidence>
<feature type="site" description="Important for guanine/8-oxoguanine distinction" evidence="7">
    <location>
        <position position="213"/>
    </location>
</feature>
<evidence type="ECO:0000256" key="2">
    <source>
        <dbReference type="ARBA" id="ARBA00022801"/>
    </source>
</evidence>
<keyword evidence="4 7" id="KW-0456">Lyase</keyword>
<dbReference type="Proteomes" id="UP000034723">
    <property type="component" value="Chromosome"/>
</dbReference>
<dbReference type="SUPFAM" id="SSF48150">
    <property type="entry name" value="DNA-glycosylase"/>
    <property type="match status" value="1"/>
</dbReference>
<dbReference type="Pfam" id="PF22175">
    <property type="entry name" value="Ogg-HhH"/>
    <property type="match status" value="1"/>
</dbReference>
<feature type="domain" description="HhH-GPD" evidence="8">
    <location>
        <begin position="50"/>
        <end position="211"/>
    </location>
</feature>
<keyword evidence="6 7" id="KW-0326">Glycosidase</keyword>
<dbReference type="CDD" id="cd00056">
    <property type="entry name" value="ENDO3c"/>
    <property type="match status" value="1"/>
</dbReference>
<dbReference type="PATRIC" id="fig|113653.22.peg.1171"/>
<name>A0A0F7IG33_9EURY</name>
<dbReference type="EC" id="3.2.2.-" evidence="7"/>
<proteinExistence type="inferred from homology"/>
<keyword evidence="2 7" id="KW-0378">Hydrolase</keyword>
<dbReference type="Gene3D" id="1.10.1670.10">
    <property type="entry name" value="Helix-hairpin-Helix base-excision DNA repair enzymes (C-terminal)"/>
    <property type="match status" value="1"/>
</dbReference>
<evidence type="ECO:0000259" key="8">
    <source>
        <dbReference type="SMART" id="SM00478"/>
    </source>
</evidence>
<feature type="active site" evidence="7">
    <location>
        <position position="154"/>
    </location>
</feature>
<dbReference type="HAMAP" id="MF_00241">
    <property type="entry name" value="Ogg"/>
    <property type="match status" value="1"/>
</dbReference>
<dbReference type="GO" id="GO:0140078">
    <property type="term" value="F:class I DNA-(apurinic or apyrimidinic site) endonuclease activity"/>
    <property type="evidence" value="ECO:0007669"/>
    <property type="project" value="UniProtKB-EC"/>
</dbReference>
<comment type="catalytic activity">
    <reaction evidence="7">
        <text>2'-deoxyribonucleotide-(2'-deoxyribose 5'-phosphate)-2'-deoxyribonucleotide-DNA = a 3'-end 2'-deoxyribonucleotide-(2,3-dehydro-2,3-deoxyribose 5'-phosphate)-DNA + a 5'-end 5'-phospho-2'-deoxyribonucleoside-DNA + H(+)</text>
        <dbReference type="Rhea" id="RHEA:66592"/>
        <dbReference type="Rhea" id="RHEA-COMP:13180"/>
        <dbReference type="Rhea" id="RHEA-COMP:16897"/>
        <dbReference type="Rhea" id="RHEA-COMP:17067"/>
        <dbReference type="ChEBI" id="CHEBI:15378"/>
        <dbReference type="ChEBI" id="CHEBI:136412"/>
        <dbReference type="ChEBI" id="CHEBI:157695"/>
        <dbReference type="ChEBI" id="CHEBI:167181"/>
        <dbReference type="EC" id="4.2.99.18"/>
    </reaction>
</comment>
<dbReference type="EMBL" id="CP011267">
    <property type="protein sequence ID" value="AKG91512.1"/>
    <property type="molecule type" value="Genomic_DNA"/>
</dbReference>
<dbReference type="InterPro" id="IPR003265">
    <property type="entry name" value="HhH-GPD_domain"/>
</dbReference>
<dbReference type="AlphaFoldDB" id="A0A0F7IG33"/>
<dbReference type="SMART" id="SM00478">
    <property type="entry name" value="ENDO3c"/>
    <property type="match status" value="1"/>
</dbReference>
<evidence type="ECO:0000256" key="6">
    <source>
        <dbReference type="ARBA" id="ARBA00023295"/>
    </source>
</evidence>
<protein>
    <recommendedName>
        <fullName evidence="7">8-oxoguanine DNA glycosylase/AP lyase</fullName>
    </recommendedName>
    <domain>
        <recommendedName>
            <fullName evidence="7">8-oxoguanine DNA glycosylase</fullName>
            <shortName evidence="7">8-oxoG DNA glycosylase</shortName>
            <ecNumber evidence="7">3.2.2.-</ecNumber>
        </recommendedName>
    </domain>
    <domain>
        <recommendedName>
            <fullName evidence="7">DNA-(apurinic or apyrimidinic site) lyase</fullName>
            <shortName evidence="7">AP lyase</shortName>
            <ecNumber evidence="7">4.2.99.18</ecNumber>
        </recommendedName>
    </domain>
</protein>
<evidence type="ECO:0000256" key="5">
    <source>
        <dbReference type="ARBA" id="ARBA00023268"/>
    </source>
</evidence>
<dbReference type="EC" id="4.2.99.18" evidence="7"/>
<dbReference type="PIRSF" id="PIRSF005954">
    <property type="entry name" value="Thrmst_ogg"/>
    <property type="match status" value="1"/>
</dbReference>
<keyword evidence="5 7" id="KW-0511">Multifunctional enzyme</keyword>
<dbReference type="InterPro" id="IPR023170">
    <property type="entry name" value="HhH_base_excis_C"/>
</dbReference>
<dbReference type="InParanoid" id="A0A0F7IG33"/>
<keyword evidence="10" id="KW-1185">Reference proteome</keyword>
<evidence type="ECO:0000256" key="3">
    <source>
        <dbReference type="ARBA" id="ARBA00023204"/>
    </source>
</evidence>
<evidence type="ECO:0000313" key="9">
    <source>
        <dbReference type="EMBL" id="AKG91512.1"/>
    </source>
</evidence>
<dbReference type="NCBIfam" id="NF002305">
    <property type="entry name" value="PRK01229.1"/>
    <property type="match status" value="1"/>
</dbReference>
<dbReference type="GO" id="GO:0016799">
    <property type="term" value="F:hydrolase activity, hydrolyzing N-glycosyl compounds"/>
    <property type="evidence" value="ECO:0007669"/>
    <property type="project" value="UniProtKB-UniRule"/>
</dbReference>
<evidence type="ECO:0000313" key="10">
    <source>
        <dbReference type="Proteomes" id="UP000034723"/>
    </source>
</evidence>
<comment type="function">
    <text evidence="7">Catalyzes the excision of an oxidatively damaged form of guanine (7,8-dihydro-8-oxoguanine = 8-oxoG) from DNA. Also cleaves the DNA backbone at apurinic/apyrimidinic sites (AP sites).</text>
</comment>
<sequence length="213" mass="24753">MSDSIFSLISRIRSLEGEIGEIVDRRVSEFLEFNSKSDKEWFSELCFCILTANSSAELGIKIQSSVGEGFLTLPRNRLEEELRKAGHRFWRKRAEFIINARKYANIKEIVLERIEVGGVFGAREWLVRDVKGLGYKEASHFLRNVGYLDVAILDRHILALMAQHGMIEVPRTMTRRRYLEIEQKFLELSEMAGMKPGVLDLYMWYMKTGRVLK</sequence>
<dbReference type="InterPro" id="IPR011257">
    <property type="entry name" value="DNA_glycosylase"/>
</dbReference>
<feature type="active site" evidence="7">
    <location>
        <position position="136"/>
    </location>
</feature>
<dbReference type="Gene3D" id="1.10.340.30">
    <property type="entry name" value="Hypothetical protein, domain 2"/>
    <property type="match status" value="1"/>
</dbReference>
<keyword evidence="1 7" id="KW-0227">DNA damage</keyword>
<reference evidence="9 10" key="1">
    <citation type="submission" date="2015-04" db="EMBL/GenBank/DDBJ databases">
        <title>The complete genome sequence of the hyperthermophilic, obligate iron-reducing archaeon Geoglobus ahangari strain 234T.</title>
        <authorList>
            <person name="Manzella M.P."/>
            <person name="Holmes D.E."/>
            <person name="Rocheleau J.M."/>
            <person name="Chung A."/>
            <person name="Reguera G."/>
            <person name="Kashefi K."/>
        </authorList>
    </citation>
    <scope>NUCLEOTIDE SEQUENCE [LARGE SCALE GENOMIC DNA]</scope>
    <source>
        <strain evidence="9 10">234</strain>
    </source>
</reference>
<organism evidence="9 10">
    <name type="scientific">Geoglobus ahangari</name>
    <dbReference type="NCBI Taxonomy" id="113653"/>
    <lineage>
        <taxon>Archaea</taxon>
        <taxon>Methanobacteriati</taxon>
        <taxon>Methanobacteriota</taxon>
        <taxon>Archaeoglobi</taxon>
        <taxon>Archaeoglobales</taxon>
        <taxon>Archaeoglobaceae</taxon>
        <taxon>Geoglobus</taxon>
    </lineage>
</organism>
<comment type="similarity">
    <text evidence="7">Belongs to the type-2 OGG1 family.</text>
</comment>
<dbReference type="KEGG" id="gah:GAH_01177"/>
<evidence type="ECO:0000256" key="7">
    <source>
        <dbReference type="HAMAP-Rule" id="MF_00241"/>
    </source>
</evidence>
<dbReference type="STRING" id="113653.GAH_01177"/>
<accession>A0A0F7IG33</accession>
<dbReference type="GeneID" id="24803750"/>